<gene>
    <name evidence="1" type="ORF">PR003_g8865</name>
</gene>
<dbReference type="EMBL" id="QXFT01000449">
    <property type="protein sequence ID" value="KAE9343663.1"/>
    <property type="molecule type" value="Genomic_DNA"/>
</dbReference>
<keyword evidence="2" id="KW-1185">Reference proteome</keyword>
<reference evidence="1 2" key="1">
    <citation type="submission" date="2018-08" db="EMBL/GenBank/DDBJ databases">
        <title>Genomic investigation of the strawberry pathogen Phytophthora fragariae indicates pathogenicity is determined by transcriptional variation in three key races.</title>
        <authorList>
            <person name="Adams T.M."/>
            <person name="Armitage A.D."/>
            <person name="Sobczyk M.K."/>
            <person name="Bates H.J."/>
            <person name="Dunwell J.M."/>
            <person name="Nellist C.F."/>
            <person name="Harrison R.J."/>
        </authorList>
    </citation>
    <scope>NUCLEOTIDE SEQUENCE [LARGE SCALE GENOMIC DNA]</scope>
    <source>
        <strain evidence="1 2">SCRP333</strain>
    </source>
</reference>
<protein>
    <submittedName>
        <fullName evidence="1">Uncharacterized protein</fullName>
    </submittedName>
</protein>
<organism evidence="1 2">
    <name type="scientific">Phytophthora rubi</name>
    <dbReference type="NCBI Taxonomy" id="129364"/>
    <lineage>
        <taxon>Eukaryota</taxon>
        <taxon>Sar</taxon>
        <taxon>Stramenopiles</taxon>
        <taxon>Oomycota</taxon>
        <taxon>Peronosporomycetes</taxon>
        <taxon>Peronosporales</taxon>
        <taxon>Peronosporaceae</taxon>
        <taxon>Phytophthora</taxon>
    </lineage>
</organism>
<accession>A0A6A4FFW6</accession>
<dbReference type="Proteomes" id="UP000434957">
    <property type="component" value="Unassembled WGS sequence"/>
</dbReference>
<comment type="caution">
    <text evidence="1">The sequence shown here is derived from an EMBL/GenBank/DDBJ whole genome shotgun (WGS) entry which is preliminary data.</text>
</comment>
<sequence length="189" mass="21131">MATVKSETETSEVRLIAGINAKLLAADRLREAAKWQAELRGKAAEREHKRGRTGVFRRDQPAQVGVAYPPPASVRATRRVIRIEDHGPIRVPPLNSDTDTIMICKDDEGALREKVSRFRGELLPDILPLCVTEAKAEVNNKVVQSMGSTLVKRLPSKARDLLYLLRMYAESADVLHVRARNDSICPRQN</sequence>
<dbReference type="AlphaFoldDB" id="A0A6A4FFW6"/>
<proteinExistence type="predicted"/>
<name>A0A6A4FFW6_9STRA</name>
<evidence type="ECO:0000313" key="2">
    <source>
        <dbReference type="Proteomes" id="UP000434957"/>
    </source>
</evidence>
<evidence type="ECO:0000313" key="1">
    <source>
        <dbReference type="EMBL" id="KAE9343663.1"/>
    </source>
</evidence>